<dbReference type="VEuPathDB" id="PiroplasmaDB:BMR1_01G01210"/>
<name>I7J5A9_BABMR</name>
<reference evidence="10 11" key="2">
    <citation type="journal article" date="2013" name="PLoS ONE">
        <title>Whole genome mapping and re-organization of the nuclear and mitochondrial genomes of Babesia microti isolates.</title>
        <authorList>
            <person name="Cornillot E."/>
            <person name="Dassouli A."/>
            <person name="Garg A."/>
            <person name="Pachikara N."/>
            <person name="Randazzo S."/>
            <person name="Depoix D."/>
            <person name="Carcy B."/>
            <person name="Delbecq S."/>
            <person name="Frutos R."/>
            <person name="Silva J.C."/>
            <person name="Sutton R."/>
            <person name="Krause P.J."/>
            <person name="Mamoun C.B."/>
        </authorList>
    </citation>
    <scope>NUCLEOTIDE SEQUENCE [LARGE SCALE GENOMIC DNA]</scope>
    <source>
        <strain evidence="10 11">RI</strain>
    </source>
</reference>
<reference evidence="10 11" key="1">
    <citation type="journal article" date="2012" name="Nucleic Acids Res.">
        <title>Sequencing of the smallest Apicomplexan genome from the human pathogen Babesia microti.</title>
        <authorList>
            <person name="Cornillot E."/>
            <person name="Hadj-Kaddour K."/>
            <person name="Dassouli A."/>
            <person name="Noel B."/>
            <person name="Ranwez V."/>
            <person name="Vacherie B."/>
            <person name="Augagneur Y."/>
            <person name="Bres V."/>
            <person name="Duclos A."/>
            <person name="Randazzo S."/>
            <person name="Carcy B."/>
            <person name="Debierre-Grockiego F."/>
            <person name="Delbecq S."/>
            <person name="Moubri-Menage K."/>
            <person name="Shams-Eldin H."/>
            <person name="Usmani-Brown S."/>
            <person name="Bringaud F."/>
            <person name="Wincker P."/>
            <person name="Vivares C.P."/>
            <person name="Schwarz R.T."/>
            <person name="Schetters T.P."/>
            <person name="Krause P.J."/>
            <person name="Gorenflot A."/>
            <person name="Berry V."/>
            <person name="Barbe V."/>
            <person name="Ben Mamoun C."/>
        </authorList>
    </citation>
    <scope>NUCLEOTIDE SEQUENCE [LARGE SCALE GENOMIC DNA]</scope>
    <source>
        <strain evidence="10 11">RI</strain>
    </source>
</reference>
<dbReference type="InterPro" id="IPR016574">
    <property type="entry name" value="Nicalin"/>
</dbReference>
<dbReference type="Gene3D" id="3.40.630.10">
    <property type="entry name" value="Zn peptidases"/>
    <property type="match status" value="1"/>
</dbReference>
<evidence type="ECO:0000256" key="1">
    <source>
        <dbReference type="ARBA" id="ARBA00004389"/>
    </source>
</evidence>
<dbReference type="SUPFAM" id="SSF53187">
    <property type="entry name" value="Zn-dependent exopeptidases"/>
    <property type="match status" value="1"/>
</dbReference>
<evidence type="ECO:0000256" key="9">
    <source>
        <dbReference type="SAM" id="Phobius"/>
    </source>
</evidence>
<evidence type="ECO:0000256" key="7">
    <source>
        <dbReference type="ARBA" id="ARBA00023136"/>
    </source>
</evidence>
<organism evidence="10 11">
    <name type="scientific">Babesia microti (strain RI)</name>
    <dbReference type="NCBI Taxonomy" id="1133968"/>
    <lineage>
        <taxon>Eukaryota</taxon>
        <taxon>Sar</taxon>
        <taxon>Alveolata</taxon>
        <taxon>Apicomplexa</taxon>
        <taxon>Aconoidasida</taxon>
        <taxon>Piroplasmida</taxon>
        <taxon>Babesiidae</taxon>
        <taxon>Babesia</taxon>
    </lineage>
</organism>
<dbReference type="GeneID" id="24423321"/>
<evidence type="ECO:0000256" key="3">
    <source>
        <dbReference type="ARBA" id="ARBA00022692"/>
    </source>
</evidence>
<evidence type="ECO:0000256" key="4">
    <source>
        <dbReference type="ARBA" id="ARBA00022729"/>
    </source>
</evidence>
<dbReference type="OMA" id="QNFRTHI"/>
<keyword evidence="4" id="KW-0732">Signal</keyword>
<keyword evidence="3 9" id="KW-0812">Transmembrane</keyword>
<protein>
    <submittedName>
        <fullName evidence="10">Nicalin</fullName>
    </submittedName>
</protein>
<evidence type="ECO:0000256" key="2">
    <source>
        <dbReference type="ARBA" id="ARBA00007717"/>
    </source>
</evidence>
<evidence type="ECO:0000256" key="6">
    <source>
        <dbReference type="ARBA" id="ARBA00022989"/>
    </source>
</evidence>
<dbReference type="GO" id="GO:0009966">
    <property type="term" value="P:regulation of signal transduction"/>
    <property type="evidence" value="ECO:0007669"/>
    <property type="project" value="InterPro"/>
</dbReference>
<evidence type="ECO:0000313" key="11">
    <source>
        <dbReference type="Proteomes" id="UP000002899"/>
    </source>
</evidence>
<dbReference type="AlphaFoldDB" id="I7J5A9"/>
<reference evidence="10 11" key="3">
    <citation type="journal article" date="2016" name="Sci. Rep.">
        <title>Genome-wide diversity and gene expression profiling of Babesia microti isolates identify polymorphic genes that mediate host-pathogen interactions.</title>
        <authorList>
            <person name="Silva J.C."/>
            <person name="Cornillot E."/>
            <person name="McCracken C."/>
            <person name="Usmani-Brown S."/>
            <person name="Dwivedi A."/>
            <person name="Ifeonu O.O."/>
            <person name="Crabtree J."/>
            <person name="Gotia H.T."/>
            <person name="Virji A.Z."/>
            <person name="Reynes C."/>
            <person name="Colinge J."/>
            <person name="Kumar V."/>
            <person name="Lawres L."/>
            <person name="Pazzi J.E."/>
            <person name="Pablo J.V."/>
            <person name="Hung C."/>
            <person name="Brancato J."/>
            <person name="Kumari P."/>
            <person name="Orvis J."/>
            <person name="Tretina K."/>
            <person name="Chibucos M."/>
            <person name="Ott S."/>
            <person name="Sadzewicz L."/>
            <person name="Sengamalay N."/>
            <person name="Shetty A.C."/>
            <person name="Su Q."/>
            <person name="Tallon L."/>
            <person name="Fraser C.M."/>
            <person name="Frutos R."/>
            <person name="Molina D.M."/>
            <person name="Krause P.J."/>
            <person name="Ben Mamoun C."/>
        </authorList>
    </citation>
    <scope>NUCLEOTIDE SEQUENCE [LARGE SCALE GENOMIC DNA]</scope>
    <source>
        <strain evidence="10 11">RI</strain>
    </source>
</reference>
<dbReference type="RefSeq" id="XP_012647316.1">
    <property type="nucleotide sequence ID" value="XM_012791862.1"/>
</dbReference>
<dbReference type="EMBL" id="FO082871">
    <property type="protein sequence ID" value="CCF72707.1"/>
    <property type="molecule type" value="Genomic_DNA"/>
</dbReference>
<dbReference type="GO" id="GO:0005789">
    <property type="term" value="C:endoplasmic reticulum membrane"/>
    <property type="evidence" value="ECO:0007669"/>
    <property type="project" value="UniProtKB-SubCell"/>
</dbReference>
<accession>I7J5A9</accession>
<keyword evidence="8" id="KW-0325">Glycoprotein</keyword>
<comment type="similarity">
    <text evidence="2">Belongs to the nicastrin family.</text>
</comment>
<sequence length="641" mass="73570">MVLVVAMGVNLPIRVKLTLSFPFTFLLCKVTVLAYAAVDFDTYSYGMYKLEDEMYGIKNNQLTGKIQYRNPTHQKIVNYTNLPPNEVETQILKTIRKRLATGVLVLTEILTNVAEKTLFRAYILKDTQLLVILIPGNDKILPGKNLICNEAPTLFESSLKPCPKFDILSQTIHEDTLIKFEDYLFNFKPKCAIHFIVLSPETYYIYTESLKTVNLLQSRLIIGAKSKIIEPEEVNKFKGANVYGFVEGDPEIPDRGLIAFVTHYDTYSLVQRYPSSSKTTNSGIIALLELAKTISLMYKVKPGKYDALFLLTANSINDFSGADAFLISHERTSKRLNLVICLDTISSDDLFFHTSKIHKSHEFSQFIRGLERYSKMMNAKFRIVTSKIKFYDNNNNFQHEVFSRKKIVSGTVSNLETPERLLNRSKIFDIKIDIKQLKSNIDIILKSFIDITYQLEPLNNPQISDYQTQESDVQNLDMTEANTIDLETIKPDTDENTFNVDVMVRKYCANTSYYSILALNSWISKTPRTFGNRKLVNKYFIPEVMDYLSKFIDSPKINNFKTRESNITVYLENDYKAIYYFGKHLLFDFAMLIFTIIYLFIITAFTIGSFSDTIQLITNYVLQYGKGGSRNSKRKGVKSKG</sequence>
<proteinExistence type="inferred from homology"/>
<feature type="transmembrane region" description="Helical" evidence="9">
    <location>
        <begin position="585"/>
        <end position="607"/>
    </location>
</feature>
<keyword evidence="5" id="KW-0256">Endoplasmic reticulum</keyword>
<evidence type="ECO:0000313" key="10">
    <source>
        <dbReference type="EMBL" id="CCF72707.1"/>
    </source>
</evidence>
<dbReference type="Proteomes" id="UP000002899">
    <property type="component" value="Chromosome I"/>
</dbReference>
<dbReference type="PANTHER" id="PTHR31826">
    <property type="entry name" value="NICALIN"/>
    <property type="match status" value="1"/>
</dbReference>
<dbReference type="KEGG" id="bmic:BMR1_01G01210"/>
<dbReference type="OrthoDB" id="5913609at2759"/>
<keyword evidence="6 9" id="KW-1133">Transmembrane helix</keyword>
<evidence type="ECO:0000256" key="8">
    <source>
        <dbReference type="ARBA" id="ARBA00023180"/>
    </source>
</evidence>
<keyword evidence="11" id="KW-1185">Reference proteome</keyword>
<evidence type="ECO:0000256" key="5">
    <source>
        <dbReference type="ARBA" id="ARBA00022824"/>
    </source>
</evidence>
<comment type="subcellular location">
    <subcellularLocation>
        <location evidence="1">Endoplasmic reticulum membrane</location>
        <topology evidence="1">Single-pass membrane protein</topology>
    </subcellularLocation>
</comment>
<gene>
    <name evidence="10" type="ORF">BMR1_01G01210</name>
</gene>
<keyword evidence="7 9" id="KW-0472">Membrane</keyword>